<protein>
    <submittedName>
        <fullName evidence="3">Alpha/beta hydrolase fold-containing protein</fullName>
    </submittedName>
</protein>
<dbReference type="RefSeq" id="WP_207678708.1">
    <property type="nucleotide sequence ID" value="NZ_CP061800.1"/>
</dbReference>
<evidence type="ECO:0000313" key="4">
    <source>
        <dbReference type="Proteomes" id="UP000663722"/>
    </source>
</evidence>
<accession>A0A975BSU0</accession>
<dbReference type="EMBL" id="CP061800">
    <property type="protein sequence ID" value="QTA90564.1"/>
    <property type="molecule type" value="Genomic_DNA"/>
</dbReference>
<feature type="domain" description="AB hydrolase-1" evidence="2">
    <location>
        <begin position="29"/>
        <end position="277"/>
    </location>
</feature>
<dbReference type="KEGG" id="dmm:dnm_066240"/>
<dbReference type="GO" id="GO:0016787">
    <property type="term" value="F:hydrolase activity"/>
    <property type="evidence" value="ECO:0007669"/>
    <property type="project" value="UniProtKB-KW"/>
</dbReference>
<dbReference type="PRINTS" id="PR00111">
    <property type="entry name" value="ABHYDROLASE"/>
</dbReference>
<proteinExistence type="predicted"/>
<dbReference type="PANTHER" id="PTHR43798">
    <property type="entry name" value="MONOACYLGLYCEROL LIPASE"/>
    <property type="match status" value="1"/>
</dbReference>
<name>A0A975BSU0_9BACT</name>
<dbReference type="PRINTS" id="PR00412">
    <property type="entry name" value="EPOXHYDRLASE"/>
</dbReference>
<dbReference type="Gene3D" id="3.40.50.1820">
    <property type="entry name" value="alpha/beta hydrolase"/>
    <property type="match status" value="1"/>
</dbReference>
<dbReference type="AlphaFoldDB" id="A0A975BSU0"/>
<dbReference type="Pfam" id="PF00561">
    <property type="entry name" value="Abhydrolase_1"/>
    <property type="match status" value="1"/>
</dbReference>
<dbReference type="PANTHER" id="PTHR43798:SF31">
    <property type="entry name" value="AB HYDROLASE SUPERFAMILY PROTEIN YCLE"/>
    <property type="match status" value="1"/>
</dbReference>
<keyword evidence="1 3" id="KW-0378">Hydrolase</keyword>
<evidence type="ECO:0000256" key="1">
    <source>
        <dbReference type="ARBA" id="ARBA00022801"/>
    </source>
</evidence>
<sequence>MSEEILLKSVKLTNGETIGYRERNHGNRTIFLIHGNMTSSKHWDMLMEKIPKNYKIIAIDLRGFGISSYNTPVTSLKDFSQDIKLFADTLGLEHFTLGGWSAGGAVAMQFTADYPQQVSKLVLVESVGIKGFPMLKFNDQGEPLGEFVKTKEEVEKQIAPIVNAVTNKDKAYLRALWNKLIYTQKQPSPERYEEYLEDMLTQKNHTDVYLSLIKFNISNENNGIINGSGEVDKIDVPTLVIQGDKDRVIPVMMAKEIADGIGGNAKLVVLENCGHSPLTDCPDKLISYLTSKTNAFS</sequence>
<dbReference type="SUPFAM" id="SSF53474">
    <property type="entry name" value="alpha/beta-Hydrolases"/>
    <property type="match status" value="1"/>
</dbReference>
<dbReference type="InterPro" id="IPR000639">
    <property type="entry name" value="Epox_hydrolase-like"/>
</dbReference>
<dbReference type="GO" id="GO:0016020">
    <property type="term" value="C:membrane"/>
    <property type="evidence" value="ECO:0007669"/>
    <property type="project" value="TreeGrafter"/>
</dbReference>
<dbReference type="InterPro" id="IPR029058">
    <property type="entry name" value="AB_hydrolase_fold"/>
</dbReference>
<dbReference type="InterPro" id="IPR000073">
    <property type="entry name" value="AB_hydrolase_1"/>
</dbReference>
<keyword evidence="4" id="KW-1185">Reference proteome</keyword>
<dbReference type="InterPro" id="IPR050266">
    <property type="entry name" value="AB_hydrolase_sf"/>
</dbReference>
<evidence type="ECO:0000313" key="3">
    <source>
        <dbReference type="EMBL" id="QTA90564.1"/>
    </source>
</evidence>
<evidence type="ECO:0000259" key="2">
    <source>
        <dbReference type="Pfam" id="PF00561"/>
    </source>
</evidence>
<reference evidence="3" key="1">
    <citation type="journal article" date="2021" name="Microb. Physiol.">
        <title>Proteogenomic Insights into the Physiology of Marine, Sulfate-Reducing, Filamentous Desulfonema limicola and Desulfonema magnum.</title>
        <authorList>
            <person name="Schnaars V."/>
            <person name="Wohlbrand L."/>
            <person name="Scheve S."/>
            <person name="Hinrichs C."/>
            <person name="Reinhardt R."/>
            <person name="Rabus R."/>
        </authorList>
    </citation>
    <scope>NUCLEOTIDE SEQUENCE</scope>
    <source>
        <strain evidence="3">4be13</strain>
    </source>
</reference>
<organism evidence="3 4">
    <name type="scientific">Desulfonema magnum</name>
    <dbReference type="NCBI Taxonomy" id="45655"/>
    <lineage>
        <taxon>Bacteria</taxon>
        <taxon>Pseudomonadati</taxon>
        <taxon>Thermodesulfobacteriota</taxon>
        <taxon>Desulfobacteria</taxon>
        <taxon>Desulfobacterales</taxon>
        <taxon>Desulfococcaceae</taxon>
        <taxon>Desulfonema</taxon>
    </lineage>
</organism>
<dbReference type="Proteomes" id="UP000663722">
    <property type="component" value="Chromosome"/>
</dbReference>
<gene>
    <name evidence="3" type="ORF">dnm_066240</name>
</gene>